<evidence type="ECO:0000256" key="3">
    <source>
        <dbReference type="ARBA" id="ARBA00022801"/>
    </source>
</evidence>
<dbReference type="InterPro" id="IPR003785">
    <property type="entry name" value="Creatininase/forma_Hydrolase"/>
</dbReference>
<gene>
    <name evidence="6" type="ORF">QC815_16465</name>
</gene>
<keyword evidence="3" id="KW-0378">Hydrolase</keyword>
<dbReference type="Proteomes" id="UP001269267">
    <property type="component" value="Unassembled WGS sequence"/>
</dbReference>
<protein>
    <submittedName>
        <fullName evidence="6">Creatininase family protein</fullName>
    </submittedName>
</protein>
<sequence length="258" mass="27214">MIHHWQTLTAPQITEVAKRDPVAVLVLGAIEQHGTHLPLATDLIIGEGLQTAMLSALDRSLDVVCLPPMAVGASDEHANFPGTLSLPAPVAIATLEAYGDSLARAGIRRWVLINSHGGNKAVMDLAALTLRRRHGMRVVKATYTRLPPLEGAMDAEELRKGLHGGALETAMMRHLAPELVQLDDYQAPSTIAPHGDALVGPEGAAAFAWLAEDLSAQGVAGDARQATADIGERLVAHYAGQLARVVAETARLPGLEAT</sequence>
<keyword evidence="2" id="KW-0479">Metal-binding</keyword>
<keyword evidence="7" id="KW-1185">Reference proteome</keyword>
<dbReference type="RefSeq" id="WP_310541066.1">
    <property type="nucleotide sequence ID" value="NZ_JARWAI010000015.1"/>
</dbReference>
<accession>A0ABU1GG96</accession>
<evidence type="ECO:0000256" key="1">
    <source>
        <dbReference type="ARBA" id="ARBA00001947"/>
    </source>
</evidence>
<dbReference type="Pfam" id="PF02633">
    <property type="entry name" value="Creatininase"/>
    <property type="match status" value="1"/>
</dbReference>
<comment type="caution">
    <text evidence="6">The sequence shown here is derived from an EMBL/GenBank/DDBJ whole genome shotgun (WGS) entry which is preliminary data.</text>
</comment>
<dbReference type="SUPFAM" id="SSF102215">
    <property type="entry name" value="Creatininase"/>
    <property type="match status" value="1"/>
</dbReference>
<evidence type="ECO:0000313" key="6">
    <source>
        <dbReference type="EMBL" id="MDR5876504.1"/>
    </source>
</evidence>
<dbReference type="PANTHER" id="PTHR35005:SF1">
    <property type="entry name" value="2-AMINO-5-FORMYLAMINO-6-RIBOSYLAMINOPYRIMIDIN-4(3H)-ONE 5'-MONOPHOSPHATE DEFORMYLASE"/>
    <property type="match status" value="1"/>
</dbReference>
<keyword evidence="4" id="KW-0862">Zinc</keyword>
<evidence type="ECO:0000313" key="7">
    <source>
        <dbReference type="Proteomes" id="UP001269267"/>
    </source>
</evidence>
<dbReference type="PANTHER" id="PTHR35005">
    <property type="entry name" value="3-DEHYDRO-SCYLLO-INOSOSE HYDROLASE"/>
    <property type="match status" value="1"/>
</dbReference>
<organism evidence="6 7">
    <name type="scientific">Vreelandella gomseomensis</name>
    <dbReference type="NCBI Taxonomy" id="370766"/>
    <lineage>
        <taxon>Bacteria</taxon>
        <taxon>Pseudomonadati</taxon>
        <taxon>Pseudomonadota</taxon>
        <taxon>Gammaproteobacteria</taxon>
        <taxon>Oceanospirillales</taxon>
        <taxon>Halomonadaceae</taxon>
        <taxon>Vreelandella</taxon>
    </lineage>
</organism>
<dbReference type="EMBL" id="JARWAI010000015">
    <property type="protein sequence ID" value="MDR5876504.1"/>
    <property type="molecule type" value="Genomic_DNA"/>
</dbReference>
<name>A0ABU1GG96_9GAMM</name>
<comment type="similarity">
    <text evidence="5">Belongs to the creatininase superfamily.</text>
</comment>
<evidence type="ECO:0000256" key="4">
    <source>
        <dbReference type="ARBA" id="ARBA00022833"/>
    </source>
</evidence>
<proteinExistence type="inferred from homology"/>
<evidence type="ECO:0000256" key="2">
    <source>
        <dbReference type="ARBA" id="ARBA00022723"/>
    </source>
</evidence>
<comment type="cofactor">
    <cofactor evidence="1">
        <name>Zn(2+)</name>
        <dbReference type="ChEBI" id="CHEBI:29105"/>
    </cofactor>
</comment>
<dbReference type="Gene3D" id="3.40.50.10310">
    <property type="entry name" value="Creatininase"/>
    <property type="match status" value="1"/>
</dbReference>
<dbReference type="InterPro" id="IPR024087">
    <property type="entry name" value="Creatininase-like_sf"/>
</dbReference>
<reference evidence="6 7" key="1">
    <citation type="submission" date="2023-04" db="EMBL/GenBank/DDBJ databases">
        <title>A long-awaited taxogenomic arrangement of the family Halomonadaceae.</title>
        <authorList>
            <person name="De La Haba R."/>
            <person name="Chuvochina M."/>
            <person name="Wittouck S."/>
            <person name="Arahal D.R."/>
            <person name="Sanchez-Porro C."/>
            <person name="Hugenholtz P."/>
            <person name="Ventosa A."/>
        </authorList>
    </citation>
    <scope>NUCLEOTIDE SEQUENCE [LARGE SCALE GENOMIC DNA]</scope>
    <source>
        <strain evidence="6 7">DSM 18042</strain>
    </source>
</reference>
<evidence type="ECO:0000256" key="5">
    <source>
        <dbReference type="ARBA" id="ARBA00024029"/>
    </source>
</evidence>